<dbReference type="InterPro" id="IPR036397">
    <property type="entry name" value="RNaseH_sf"/>
</dbReference>
<feature type="region of interest" description="Disordered" evidence="15">
    <location>
        <begin position="163"/>
        <end position="191"/>
    </location>
</feature>
<comment type="catalytic activity">
    <reaction evidence="12 13">
        <text>Endonucleolytic cleavage at a junction such as a reciprocal single-stranded crossover between two homologous DNA duplexes (Holliday junction).</text>
        <dbReference type="EC" id="3.1.21.10"/>
    </reaction>
</comment>
<dbReference type="InterPro" id="IPR012337">
    <property type="entry name" value="RNaseH-like_sf"/>
</dbReference>
<dbReference type="EMBL" id="CP027806">
    <property type="protein sequence ID" value="AXJ02041.1"/>
    <property type="molecule type" value="Genomic_DNA"/>
</dbReference>
<feature type="binding site" evidence="13">
    <location>
        <position position="145"/>
    </location>
    <ligand>
        <name>Mg(2+)</name>
        <dbReference type="ChEBI" id="CHEBI:18420"/>
        <label>1</label>
    </ligand>
</feature>
<evidence type="ECO:0000256" key="15">
    <source>
        <dbReference type="SAM" id="MobiDB-lite"/>
    </source>
</evidence>
<evidence type="ECO:0000256" key="4">
    <source>
        <dbReference type="ARBA" id="ARBA00022723"/>
    </source>
</evidence>
<dbReference type="GO" id="GO:0048476">
    <property type="term" value="C:Holliday junction resolvase complex"/>
    <property type="evidence" value="ECO:0007669"/>
    <property type="project" value="UniProtKB-UniRule"/>
</dbReference>
<dbReference type="FunFam" id="3.30.420.10:FF:000002">
    <property type="entry name" value="Crossover junction endodeoxyribonuclease RuvC"/>
    <property type="match status" value="1"/>
</dbReference>
<dbReference type="GO" id="GO:0006310">
    <property type="term" value="P:DNA recombination"/>
    <property type="evidence" value="ECO:0007669"/>
    <property type="project" value="UniProtKB-UniRule"/>
</dbReference>
<organism evidence="16 17">
    <name type="scientific">Cyclonatronum proteinivorum</name>
    <dbReference type="NCBI Taxonomy" id="1457365"/>
    <lineage>
        <taxon>Bacteria</taxon>
        <taxon>Pseudomonadati</taxon>
        <taxon>Balneolota</taxon>
        <taxon>Balneolia</taxon>
        <taxon>Balneolales</taxon>
        <taxon>Cyclonatronaceae</taxon>
        <taxon>Cyclonatronum</taxon>
    </lineage>
</organism>
<evidence type="ECO:0000256" key="8">
    <source>
        <dbReference type="ARBA" id="ARBA00022842"/>
    </source>
</evidence>
<dbReference type="KEGG" id="cprv:CYPRO_2803"/>
<sequence>MEAEIFLGIDPGSRRTGYAVLSRRGTRYEALTIGVLRAEQFDDHAKRLQFLFEEVQALVKQYKPHFCAIETPVYGKDPLAMLKLGRAQAACILALTGGGLKVAEYYPKAVKKSITGNGNAAKEQVAYMLAKLLNLGEEAESLPADATDALAVAWCHAMRKDQPGNEHPLKRQGRGHSAWGDFVSGNPDRVL</sequence>
<evidence type="ECO:0000256" key="5">
    <source>
        <dbReference type="ARBA" id="ARBA00022759"/>
    </source>
</evidence>
<dbReference type="GO" id="GO:0003677">
    <property type="term" value="F:DNA binding"/>
    <property type="evidence" value="ECO:0007669"/>
    <property type="project" value="UniProtKB-KW"/>
</dbReference>
<reference evidence="16 17" key="1">
    <citation type="submission" date="2018-03" db="EMBL/GenBank/DDBJ databases">
        <title>Phenotypic and genomic properties of Cyclonatronum proteinivorum gen. nov., sp. nov., a haloalkaliphilic bacteroidete from soda lakes possessing Na+-translocating rhodopsin.</title>
        <authorList>
            <person name="Toshchakov S.V."/>
            <person name="Korzhenkov A."/>
            <person name="Samarov N.I."/>
            <person name="Kublanov I.V."/>
            <person name="Muntyan M.S."/>
            <person name="Sorokin D.Y."/>
        </authorList>
    </citation>
    <scope>NUCLEOTIDE SEQUENCE [LARGE SCALE GENOMIC DNA]</scope>
    <source>
        <strain evidence="16 17">Omega</strain>
    </source>
</reference>
<dbReference type="OrthoDB" id="9805499at2"/>
<dbReference type="Pfam" id="PF02075">
    <property type="entry name" value="RuvC"/>
    <property type="match status" value="1"/>
</dbReference>
<keyword evidence="2 13" id="KW-0963">Cytoplasm</keyword>
<dbReference type="PANTHER" id="PTHR30194">
    <property type="entry name" value="CROSSOVER JUNCTION ENDODEOXYRIBONUCLEASE RUVC"/>
    <property type="match status" value="1"/>
</dbReference>
<keyword evidence="7 13" id="KW-0378">Hydrolase</keyword>
<dbReference type="Proteomes" id="UP000254808">
    <property type="component" value="Chromosome"/>
</dbReference>
<comment type="similarity">
    <text evidence="1 13">Belongs to the RuvC family.</text>
</comment>
<evidence type="ECO:0000256" key="1">
    <source>
        <dbReference type="ARBA" id="ARBA00009518"/>
    </source>
</evidence>
<evidence type="ECO:0000313" key="16">
    <source>
        <dbReference type="EMBL" id="AXJ02041.1"/>
    </source>
</evidence>
<dbReference type="PRINTS" id="PR00696">
    <property type="entry name" value="RSOLVASERUVC"/>
</dbReference>
<dbReference type="GO" id="GO:0006281">
    <property type="term" value="P:DNA repair"/>
    <property type="evidence" value="ECO:0007669"/>
    <property type="project" value="UniProtKB-UniRule"/>
</dbReference>
<evidence type="ECO:0000256" key="14">
    <source>
        <dbReference type="NCBIfam" id="TIGR00228"/>
    </source>
</evidence>
<dbReference type="AlphaFoldDB" id="A0A345UNI9"/>
<keyword evidence="4 13" id="KW-0479">Metal-binding</keyword>
<proteinExistence type="inferred from homology"/>
<feature type="active site" evidence="13">
    <location>
        <position position="70"/>
    </location>
</feature>
<evidence type="ECO:0000256" key="3">
    <source>
        <dbReference type="ARBA" id="ARBA00022722"/>
    </source>
</evidence>
<comment type="subcellular location">
    <subcellularLocation>
        <location evidence="13">Cytoplasm</location>
    </subcellularLocation>
</comment>
<evidence type="ECO:0000256" key="10">
    <source>
        <dbReference type="ARBA" id="ARBA00023172"/>
    </source>
</evidence>
<dbReference type="CDD" id="cd16962">
    <property type="entry name" value="RuvC"/>
    <property type="match status" value="1"/>
</dbReference>
<dbReference type="PROSITE" id="PS01321">
    <property type="entry name" value="RUVC"/>
    <property type="match status" value="1"/>
</dbReference>
<dbReference type="HAMAP" id="MF_00034">
    <property type="entry name" value="RuvC"/>
    <property type="match status" value="1"/>
</dbReference>
<evidence type="ECO:0000256" key="7">
    <source>
        <dbReference type="ARBA" id="ARBA00022801"/>
    </source>
</evidence>
<feature type="active site" evidence="13">
    <location>
        <position position="145"/>
    </location>
</feature>
<name>A0A345UNI9_9BACT</name>
<dbReference type="RefSeq" id="WP_114985175.1">
    <property type="nucleotide sequence ID" value="NZ_CP027806.1"/>
</dbReference>
<keyword evidence="9 13" id="KW-0238">DNA-binding</keyword>
<dbReference type="GO" id="GO:0000287">
    <property type="term" value="F:magnesium ion binding"/>
    <property type="evidence" value="ECO:0007669"/>
    <property type="project" value="UniProtKB-UniRule"/>
</dbReference>
<evidence type="ECO:0000256" key="11">
    <source>
        <dbReference type="ARBA" id="ARBA00023204"/>
    </source>
</evidence>
<keyword evidence="3 13" id="KW-0540">Nuclease</keyword>
<evidence type="ECO:0000256" key="2">
    <source>
        <dbReference type="ARBA" id="ARBA00022490"/>
    </source>
</evidence>
<protein>
    <recommendedName>
        <fullName evidence="13 14">Crossover junction endodeoxyribonuclease RuvC</fullName>
        <ecNumber evidence="13 14">3.1.21.10</ecNumber>
    </recommendedName>
    <alternativeName>
        <fullName evidence="13">Holliday junction nuclease RuvC</fullName>
    </alternativeName>
    <alternativeName>
        <fullName evidence="13">Holliday junction resolvase RuvC</fullName>
    </alternativeName>
</protein>
<keyword evidence="5 13" id="KW-0255">Endonuclease</keyword>
<dbReference type="GO" id="GO:0005737">
    <property type="term" value="C:cytoplasm"/>
    <property type="evidence" value="ECO:0007669"/>
    <property type="project" value="UniProtKB-SubCell"/>
</dbReference>
<dbReference type="InterPro" id="IPR020563">
    <property type="entry name" value="X-over_junc_endoDNase_Mg_BS"/>
</dbReference>
<comment type="function">
    <text evidence="13">The RuvA-RuvB-RuvC complex processes Holliday junction (HJ) DNA during genetic recombination and DNA repair. Endonuclease that resolves HJ intermediates. Cleaves cruciform DNA by making single-stranded nicks across the HJ at symmetrical positions within the homologous arms, yielding a 5'-phosphate and a 3'-hydroxyl group; requires a central core of homology in the junction. The consensus cleavage sequence is 5'-(A/T)TT(C/G)-3'. Cleavage occurs on the 3'-side of the TT dinucleotide at the point of strand exchange. HJ branch migration catalyzed by RuvA-RuvB allows RuvC to scan DNA until it finds its consensus sequence, where it cleaves and resolves the cruciform DNA.</text>
</comment>
<dbReference type="GO" id="GO:0008821">
    <property type="term" value="F:crossover junction DNA endonuclease activity"/>
    <property type="evidence" value="ECO:0007669"/>
    <property type="project" value="UniProtKB-UniRule"/>
</dbReference>
<keyword evidence="11 13" id="KW-0234">DNA repair</keyword>
<dbReference type="PANTHER" id="PTHR30194:SF3">
    <property type="entry name" value="CROSSOVER JUNCTION ENDODEOXYRIBONUCLEASE RUVC"/>
    <property type="match status" value="1"/>
</dbReference>
<accession>A0A345UNI9</accession>
<dbReference type="EC" id="3.1.21.10" evidence="13 14"/>
<feature type="active site" evidence="13">
    <location>
        <position position="10"/>
    </location>
</feature>
<keyword evidence="6 13" id="KW-0227">DNA damage</keyword>
<dbReference type="InterPro" id="IPR002176">
    <property type="entry name" value="X-over_junc_endoDNase_RuvC"/>
</dbReference>
<keyword evidence="17" id="KW-1185">Reference proteome</keyword>
<dbReference type="Gene3D" id="3.30.420.10">
    <property type="entry name" value="Ribonuclease H-like superfamily/Ribonuclease H"/>
    <property type="match status" value="1"/>
</dbReference>
<keyword evidence="10 13" id="KW-0233">DNA recombination</keyword>
<dbReference type="NCBIfam" id="TIGR00228">
    <property type="entry name" value="ruvC"/>
    <property type="match status" value="1"/>
</dbReference>
<gene>
    <name evidence="13" type="primary">ruvC</name>
    <name evidence="16" type="ORF">CYPRO_2803</name>
</gene>
<evidence type="ECO:0000256" key="12">
    <source>
        <dbReference type="ARBA" id="ARBA00029354"/>
    </source>
</evidence>
<evidence type="ECO:0000256" key="9">
    <source>
        <dbReference type="ARBA" id="ARBA00023125"/>
    </source>
</evidence>
<evidence type="ECO:0000256" key="13">
    <source>
        <dbReference type="HAMAP-Rule" id="MF_00034"/>
    </source>
</evidence>
<evidence type="ECO:0000256" key="6">
    <source>
        <dbReference type="ARBA" id="ARBA00022763"/>
    </source>
</evidence>
<comment type="subunit">
    <text evidence="13">Homodimer which binds Holliday junction (HJ) DNA. The HJ becomes 2-fold symmetrical on binding to RuvC with unstacked arms; it has a different conformation from HJ DNA in complex with RuvA. In the full resolvosome a probable DNA-RuvA(4)-RuvB(12)-RuvC(2) complex forms which resolves the HJ.</text>
</comment>
<feature type="binding site" evidence="13">
    <location>
        <position position="10"/>
    </location>
    <ligand>
        <name>Mg(2+)</name>
        <dbReference type="ChEBI" id="CHEBI:18420"/>
        <label>1</label>
    </ligand>
</feature>
<keyword evidence="8 13" id="KW-0460">Magnesium</keyword>
<feature type="binding site" evidence="13">
    <location>
        <position position="70"/>
    </location>
    <ligand>
        <name>Mg(2+)</name>
        <dbReference type="ChEBI" id="CHEBI:18420"/>
        <label>2</label>
    </ligand>
</feature>
<comment type="cofactor">
    <cofactor evidence="13">
        <name>Mg(2+)</name>
        <dbReference type="ChEBI" id="CHEBI:18420"/>
    </cofactor>
    <text evidence="13">Binds 2 Mg(2+) ion per subunit.</text>
</comment>
<dbReference type="SUPFAM" id="SSF53098">
    <property type="entry name" value="Ribonuclease H-like"/>
    <property type="match status" value="1"/>
</dbReference>
<evidence type="ECO:0000313" key="17">
    <source>
        <dbReference type="Proteomes" id="UP000254808"/>
    </source>
</evidence>